<protein>
    <submittedName>
        <fullName evidence="1">Uncharacterized protein</fullName>
    </submittedName>
</protein>
<evidence type="ECO:0000313" key="1">
    <source>
        <dbReference type="EMBL" id="KAK8243669.1"/>
    </source>
</evidence>
<name>A0ABR1YZB2_9PEZI</name>
<keyword evidence="2" id="KW-1185">Reference proteome</keyword>
<dbReference type="Proteomes" id="UP001492380">
    <property type="component" value="Unassembled WGS sequence"/>
</dbReference>
<sequence>MMGAEPPAGGLRARRLLLISSAPVLAPLGPGQPATARHAPPFLLATSKIAQRETTATLMQTDVGEHVCYSPTCHLYFLSCQSSMMRWSRKDSSMCKWQNSVKRERFDMCFAFLRRRRLLRPCNQALPMTTTGLQYSLSQELSFRSFARLTCFCPAPLCPTTFHPFRSSCSEILQGYCTKVLVAVGECSHQPLLSASPNPLCLPKRAALRSKRAPATPSSRRFSKNPSAFDFCAEQPLRHRGRSPIAACLPPWPAEPSPSPPLSRYLMPSCSWPTVYNIPDRQSDTRNPSKLEIENEMRNASRAKSQNGQGKQWLLASTGRACCGQTLNRSTYVQCFFRRGCCVACRGVLLFFALPGPPVPFGHPP</sequence>
<gene>
    <name evidence="1" type="ORF">HDK90DRAFT_129942</name>
</gene>
<evidence type="ECO:0000313" key="2">
    <source>
        <dbReference type="Proteomes" id="UP001492380"/>
    </source>
</evidence>
<accession>A0ABR1YZB2</accession>
<proteinExistence type="predicted"/>
<comment type="caution">
    <text evidence="1">The sequence shown here is derived from an EMBL/GenBank/DDBJ whole genome shotgun (WGS) entry which is preliminary data.</text>
</comment>
<dbReference type="EMBL" id="JBBWRZ010000002">
    <property type="protein sequence ID" value="KAK8243669.1"/>
    <property type="molecule type" value="Genomic_DNA"/>
</dbReference>
<organism evidence="1 2">
    <name type="scientific">Phyllosticta capitalensis</name>
    <dbReference type="NCBI Taxonomy" id="121624"/>
    <lineage>
        <taxon>Eukaryota</taxon>
        <taxon>Fungi</taxon>
        <taxon>Dikarya</taxon>
        <taxon>Ascomycota</taxon>
        <taxon>Pezizomycotina</taxon>
        <taxon>Dothideomycetes</taxon>
        <taxon>Dothideomycetes incertae sedis</taxon>
        <taxon>Botryosphaeriales</taxon>
        <taxon>Phyllostictaceae</taxon>
        <taxon>Phyllosticta</taxon>
    </lineage>
</organism>
<reference evidence="1 2" key="1">
    <citation type="submission" date="2024-04" db="EMBL/GenBank/DDBJ databases">
        <title>Phyllosticta paracitricarpa is synonymous to the EU quarantine fungus P. citricarpa based on phylogenomic analyses.</title>
        <authorList>
            <consortium name="Lawrence Berkeley National Laboratory"/>
            <person name="Van Ingen-Buijs V.A."/>
            <person name="Van Westerhoven A.C."/>
            <person name="Haridas S."/>
            <person name="Skiadas P."/>
            <person name="Martin F."/>
            <person name="Groenewald J.Z."/>
            <person name="Crous P.W."/>
            <person name="Seidl M.F."/>
        </authorList>
    </citation>
    <scope>NUCLEOTIDE SEQUENCE [LARGE SCALE GENOMIC DNA]</scope>
    <source>
        <strain evidence="1 2">CBS 123374</strain>
    </source>
</reference>